<sequence>MSELGGEFSGSRVRRAWEPPEEVIVSRAVAHSPILQPEDYGVLIRLLLRDPGLPSTMKDLVREFQASGWKMGETRLAAIFKRLKKAGHVKHAPVYNPATGRPEWMVEVYRNPANNEQYVNQGAAASLQVRAETEVSTGSNAQSGSGTVENGVSAGQSETVETSVSNAEPWIPGSRNSTVSPGQSRNRGNLGFGFTPPTPPPEEVETSSPSPHTGASASHPSQTEGEEGRAAQQIDPALIASAAEFLSDLPDRWACGRKTVRDLSPLLAEVISEQGWEIGPQLLVQLTQNPGGIRNFPATLKSRIEDLPRFRRAAARQAGPVADPCPHHPGRERATCVPCRSVPDLDVDPQPVASEPDPEHVRAAEEAKAQILRGIAGRGAGGKTARAKTRTRAGREAAAQASEAEFERKRAEALAALEALEQNNPAAGT</sequence>
<evidence type="ECO:0000256" key="1">
    <source>
        <dbReference type="SAM" id="MobiDB-lite"/>
    </source>
</evidence>
<evidence type="ECO:0000313" key="2">
    <source>
        <dbReference type="EMBL" id="MDX2916098.1"/>
    </source>
</evidence>
<feature type="compositionally biased region" description="Polar residues" evidence="1">
    <location>
        <begin position="174"/>
        <end position="187"/>
    </location>
</feature>
<dbReference type="Proteomes" id="UP001271723">
    <property type="component" value="Unassembled WGS sequence"/>
</dbReference>
<keyword evidence="3" id="KW-1185">Reference proteome</keyword>
<feature type="region of interest" description="Disordered" evidence="1">
    <location>
        <begin position="377"/>
        <end position="404"/>
    </location>
</feature>
<proteinExistence type="predicted"/>
<dbReference type="EMBL" id="JARAVY010000039">
    <property type="protein sequence ID" value="MDX2916098.1"/>
    <property type="molecule type" value="Genomic_DNA"/>
</dbReference>
<comment type="caution">
    <text evidence="2">The sequence shown here is derived from an EMBL/GenBank/DDBJ whole genome shotgun (WGS) entry which is preliminary data.</text>
</comment>
<name>A0ABU4LKF3_9ACTN</name>
<organism evidence="2 3">
    <name type="scientific">Streptomyces griseiscabiei</name>
    <dbReference type="NCBI Taxonomy" id="2993540"/>
    <lineage>
        <taxon>Bacteria</taxon>
        <taxon>Bacillati</taxon>
        <taxon>Actinomycetota</taxon>
        <taxon>Actinomycetes</taxon>
        <taxon>Kitasatosporales</taxon>
        <taxon>Streptomycetaceae</taxon>
        <taxon>Streptomyces</taxon>
    </lineage>
</organism>
<feature type="region of interest" description="Disordered" evidence="1">
    <location>
        <begin position="130"/>
        <end position="231"/>
    </location>
</feature>
<feature type="compositionally biased region" description="Polar residues" evidence="1">
    <location>
        <begin position="213"/>
        <end position="223"/>
    </location>
</feature>
<reference evidence="2 3" key="1">
    <citation type="journal article" date="2023" name="Microb. Genom.">
        <title>Mesoterricola silvestris gen. nov., sp. nov., Mesoterricola sediminis sp. nov., Geothrix oryzae sp. nov., Geothrix edaphica sp. nov., Geothrix rubra sp. nov., and Geothrix limicola sp. nov., six novel members of Acidobacteriota isolated from soils.</title>
        <authorList>
            <person name="Weisberg A.J."/>
            <person name="Pearce E."/>
            <person name="Kramer C.G."/>
            <person name="Chang J.H."/>
            <person name="Clarke C.R."/>
        </authorList>
    </citation>
    <scope>NUCLEOTIDE SEQUENCE [LARGE SCALE GENOMIC DNA]</scope>
    <source>
        <strain evidence="2 3">NRRL_B-2795</strain>
    </source>
</reference>
<protein>
    <submittedName>
        <fullName evidence="2">Uncharacterized protein</fullName>
    </submittedName>
</protein>
<accession>A0ABU4LKF3</accession>
<dbReference type="RefSeq" id="WP_086798140.1">
    <property type="nucleotide sequence ID" value="NZ_JAGJBZ010000007.1"/>
</dbReference>
<gene>
    <name evidence="2" type="ORF">PV517_46460</name>
</gene>
<feature type="compositionally biased region" description="Polar residues" evidence="1">
    <location>
        <begin position="134"/>
        <end position="166"/>
    </location>
</feature>
<evidence type="ECO:0000313" key="3">
    <source>
        <dbReference type="Proteomes" id="UP001271723"/>
    </source>
</evidence>